<comment type="similarity">
    <text evidence="3">Belongs to the glycosyltransferase 7 family.</text>
</comment>
<dbReference type="PANTHER" id="PTHR19300:SF57">
    <property type="entry name" value="BETA-1,4-N-ACETYLGALACTOSAMINYLTRANSFERASE"/>
    <property type="match status" value="1"/>
</dbReference>
<reference evidence="15 16" key="1">
    <citation type="submission" date="2024-04" db="EMBL/GenBank/DDBJ databases">
        <authorList>
            <consortium name="Genoscope - CEA"/>
            <person name="William W."/>
        </authorList>
    </citation>
    <scope>NUCLEOTIDE SEQUENCE [LARGE SCALE GENOMIC DNA]</scope>
</reference>
<evidence type="ECO:0000256" key="1">
    <source>
        <dbReference type="ARBA" id="ARBA00004606"/>
    </source>
</evidence>
<keyword evidence="6 12" id="KW-0812">Transmembrane</keyword>
<feature type="domain" description="Galactosyltransferase C-terminal" evidence="13">
    <location>
        <begin position="447"/>
        <end position="523"/>
    </location>
</feature>
<dbReference type="GO" id="GO:0016020">
    <property type="term" value="C:membrane"/>
    <property type="evidence" value="ECO:0007669"/>
    <property type="project" value="UniProtKB-SubCell"/>
</dbReference>
<feature type="region of interest" description="Disordered" evidence="11">
    <location>
        <begin position="216"/>
        <end position="288"/>
    </location>
</feature>
<dbReference type="InterPro" id="IPR027791">
    <property type="entry name" value="Galactosyl_T_C"/>
</dbReference>
<dbReference type="Pfam" id="PF02709">
    <property type="entry name" value="Glyco_transf_7C"/>
    <property type="match status" value="1"/>
</dbReference>
<dbReference type="AlphaFoldDB" id="A0AAV2HE74"/>
<evidence type="ECO:0000259" key="13">
    <source>
        <dbReference type="Pfam" id="PF02709"/>
    </source>
</evidence>
<evidence type="ECO:0000256" key="6">
    <source>
        <dbReference type="ARBA" id="ARBA00022692"/>
    </source>
</evidence>
<sequence length="626" mass="70152">MNNKIEARLFFTMKSRLFCCHRCRKKNCRVLTKSKVYLLVGLALALTIVVNIGEVSHHVKSRWHQRVAYLPRGDSSNISDQFEVGSRFQMYVPVDRTVPEASGGYFNNSDDDWSNYGRNGEPEVEARKEAGTESLMNSKNVTLTEDGMVSNRRNLSGAVQPVKDTPLEGLTPSPEWSTPGPRAQRTLLDKQTRQQEAKLGIKNLTAATMGSSGVAQKFTSTTQPHPTTTSAATKPTTAATTKPATEAKTKPSTAATTKPATVAITKPATAATTKPATAATTKPATAATTKPATSFSKADLVEKTVWRNCSDAILSQLVGRFQPPMKEATEEEIRGQIPDIQIGGTYEPTDCASDEKTAIIIPYRDRWHHLHILMPVLLPMLIRQKVTFTLFIVAQDPPETFNKGLLFNAGFLEALKLDNFTCFILHDVDMIPADDRNLYRCDKNNPTHFGVSIDKFKFKLPYYGLFGGVTAFTREQFQRINGASNMYFGWGAEDDDLRERVLNKQYKMARKSPDIAVYYMVKHNQKEAGWEANSKRNMIFKMARQRQDIDGLNSVVYRTSSIKRLPLYTWINVGIDEAQVLRTVPLHLRESETVQRVVMNAHIHGFLPNLHYFGMPLMNMGDFLEI</sequence>
<dbReference type="CDD" id="cd00899">
    <property type="entry name" value="b4GalT"/>
    <property type="match status" value="1"/>
</dbReference>
<dbReference type="PANTHER" id="PTHR19300">
    <property type="entry name" value="BETA-1,4-GALACTOSYLTRANSFERASE"/>
    <property type="match status" value="1"/>
</dbReference>
<name>A0AAV2HE74_LYMST</name>
<evidence type="ECO:0000256" key="4">
    <source>
        <dbReference type="ARBA" id="ARBA00022676"/>
    </source>
</evidence>
<evidence type="ECO:0000256" key="10">
    <source>
        <dbReference type="ARBA" id="ARBA00023180"/>
    </source>
</evidence>
<dbReference type="GO" id="GO:0008378">
    <property type="term" value="F:galactosyltransferase activity"/>
    <property type="evidence" value="ECO:0007669"/>
    <property type="project" value="TreeGrafter"/>
</dbReference>
<comment type="caution">
    <text evidence="15">The sequence shown here is derived from an EMBL/GenBank/DDBJ whole genome shotgun (WGS) entry which is preliminary data.</text>
</comment>
<dbReference type="InterPro" id="IPR027995">
    <property type="entry name" value="Galactosyl_T_N"/>
</dbReference>
<evidence type="ECO:0000256" key="8">
    <source>
        <dbReference type="ARBA" id="ARBA00022989"/>
    </source>
</evidence>
<keyword evidence="8 12" id="KW-1133">Transmembrane helix</keyword>
<accession>A0AAV2HE74</accession>
<keyword evidence="7" id="KW-0735">Signal-anchor</keyword>
<evidence type="ECO:0000313" key="15">
    <source>
        <dbReference type="EMBL" id="CAL1532114.1"/>
    </source>
</evidence>
<evidence type="ECO:0000256" key="2">
    <source>
        <dbReference type="ARBA" id="ARBA00004922"/>
    </source>
</evidence>
<keyword evidence="5" id="KW-0808">Transferase</keyword>
<dbReference type="PRINTS" id="PR02050">
    <property type="entry name" value="B14GALTRFASE"/>
</dbReference>
<gene>
    <name evidence="15" type="ORF">GSLYS_00006193001</name>
</gene>
<evidence type="ECO:0000259" key="14">
    <source>
        <dbReference type="Pfam" id="PF13733"/>
    </source>
</evidence>
<dbReference type="InterPro" id="IPR029044">
    <property type="entry name" value="Nucleotide-diphossugar_trans"/>
</dbReference>
<dbReference type="EMBL" id="CAXITT010000106">
    <property type="protein sequence ID" value="CAL1532114.1"/>
    <property type="molecule type" value="Genomic_DNA"/>
</dbReference>
<dbReference type="SUPFAM" id="SSF53448">
    <property type="entry name" value="Nucleotide-diphospho-sugar transferases"/>
    <property type="match status" value="1"/>
</dbReference>
<keyword evidence="16" id="KW-1185">Reference proteome</keyword>
<feature type="region of interest" description="Disordered" evidence="11">
    <location>
        <begin position="157"/>
        <end position="182"/>
    </location>
</feature>
<evidence type="ECO:0000256" key="7">
    <source>
        <dbReference type="ARBA" id="ARBA00022968"/>
    </source>
</evidence>
<organism evidence="15 16">
    <name type="scientific">Lymnaea stagnalis</name>
    <name type="common">Great pond snail</name>
    <name type="synonym">Helix stagnalis</name>
    <dbReference type="NCBI Taxonomy" id="6523"/>
    <lineage>
        <taxon>Eukaryota</taxon>
        <taxon>Metazoa</taxon>
        <taxon>Spiralia</taxon>
        <taxon>Lophotrochozoa</taxon>
        <taxon>Mollusca</taxon>
        <taxon>Gastropoda</taxon>
        <taxon>Heterobranchia</taxon>
        <taxon>Euthyneura</taxon>
        <taxon>Panpulmonata</taxon>
        <taxon>Hygrophila</taxon>
        <taxon>Lymnaeoidea</taxon>
        <taxon>Lymnaeidae</taxon>
        <taxon>Lymnaea</taxon>
    </lineage>
</organism>
<dbReference type="Proteomes" id="UP001497497">
    <property type="component" value="Unassembled WGS sequence"/>
</dbReference>
<evidence type="ECO:0000256" key="5">
    <source>
        <dbReference type="ARBA" id="ARBA00022679"/>
    </source>
</evidence>
<evidence type="ECO:0000313" key="16">
    <source>
        <dbReference type="Proteomes" id="UP001497497"/>
    </source>
</evidence>
<protein>
    <recommendedName>
        <fullName evidence="17">Beta-1,4-N-acetylgalactosaminyltransferase bre-4</fullName>
    </recommendedName>
</protein>
<evidence type="ECO:0000256" key="3">
    <source>
        <dbReference type="ARBA" id="ARBA00005735"/>
    </source>
</evidence>
<dbReference type="Gene3D" id="3.90.550.10">
    <property type="entry name" value="Spore Coat Polysaccharide Biosynthesis Protein SpsA, Chain A"/>
    <property type="match status" value="1"/>
</dbReference>
<proteinExistence type="inferred from homology"/>
<feature type="transmembrane region" description="Helical" evidence="12">
    <location>
        <begin position="36"/>
        <end position="53"/>
    </location>
</feature>
<evidence type="ECO:0000256" key="12">
    <source>
        <dbReference type="SAM" id="Phobius"/>
    </source>
</evidence>
<comment type="subcellular location">
    <subcellularLocation>
        <location evidence="1">Membrane</location>
        <topology evidence="1">Single-pass type II membrane protein</topology>
    </subcellularLocation>
</comment>
<dbReference type="InterPro" id="IPR003859">
    <property type="entry name" value="Galactosyl_T"/>
</dbReference>
<keyword evidence="9 12" id="KW-0472">Membrane</keyword>
<feature type="compositionally biased region" description="Low complexity" evidence="11">
    <location>
        <begin position="219"/>
        <end position="288"/>
    </location>
</feature>
<feature type="domain" description="Galactosyltransferase N-terminal" evidence="14">
    <location>
        <begin position="315"/>
        <end position="442"/>
    </location>
</feature>
<evidence type="ECO:0008006" key="17">
    <source>
        <dbReference type="Google" id="ProtNLM"/>
    </source>
</evidence>
<keyword evidence="4" id="KW-0328">Glycosyltransferase</keyword>
<evidence type="ECO:0000256" key="11">
    <source>
        <dbReference type="SAM" id="MobiDB-lite"/>
    </source>
</evidence>
<dbReference type="GO" id="GO:0005975">
    <property type="term" value="P:carbohydrate metabolic process"/>
    <property type="evidence" value="ECO:0007669"/>
    <property type="project" value="InterPro"/>
</dbReference>
<dbReference type="GO" id="GO:0005794">
    <property type="term" value="C:Golgi apparatus"/>
    <property type="evidence" value="ECO:0007669"/>
    <property type="project" value="TreeGrafter"/>
</dbReference>
<dbReference type="Pfam" id="PF13733">
    <property type="entry name" value="Glyco_transf_7N"/>
    <property type="match status" value="1"/>
</dbReference>
<keyword evidence="10" id="KW-0325">Glycoprotein</keyword>
<evidence type="ECO:0000256" key="9">
    <source>
        <dbReference type="ARBA" id="ARBA00023136"/>
    </source>
</evidence>
<comment type="pathway">
    <text evidence="2">Protein modification; protein glycosylation.</text>
</comment>